<keyword evidence="2 6" id="KW-0812">Transmembrane</keyword>
<sequence length="279" mass="32095">YLPDAPKPVWHQTMELSVICIVNFLSLSIIVTRLVIQHQRFKRFRKEEIWMGVAGILLVFPYWTSLIGSNRYGSGLHAWNIPDDWAKPFWMWTWGWFAYYIVISMIKVSVCYSLLEILPFTYKRLRYAVYVLCGVIMGLGIANALIWLFQCQPFLSNFDYSIANAWCINVDYSRYAWAGISVPIDIVLIWIPIAILKKTGLQKHERIALMMVFGMNALGTCATGIGAYGIWMNREAVADIDLSYTETPYLICNVVEIFLYTFGASLTTLSRFFIRRAAA</sequence>
<proteinExistence type="inferred from homology"/>
<feature type="domain" description="Rhodopsin" evidence="7">
    <location>
        <begin position="33"/>
        <end position="273"/>
    </location>
</feature>
<name>A0A9P4I0J6_9PEZI</name>
<evidence type="ECO:0000256" key="4">
    <source>
        <dbReference type="ARBA" id="ARBA00023136"/>
    </source>
</evidence>
<dbReference type="InterPro" id="IPR049326">
    <property type="entry name" value="Rhodopsin_dom_fungi"/>
</dbReference>
<keyword evidence="4 6" id="KW-0472">Membrane</keyword>
<evidence type="ECO:0000256" key="2">
    <source>
        <dbReference type="ARBA" id="ARBA00022692"/>
    </source>
</evidence>
<comment type="subcellular location">
    <subcellularLocation>
        <location evidence="1">Membrane</location>
        <topology evidence="1">Multi-pass membrane protein</topology>
    </subcellularLocation>
</comment>
<feature type="transmembrane region" description="Helical" evidence="6">
    <location>
        <begin position="248"/>
        <end position="274"/>
    </location>
</feature>
<keyword evidence="3 6" id="KW-1133">Transmembrane helix</keyword>
<dbReference type="InterPro" id="IPR052337">
    <property type="entry name" value="SAT4-like"/>
</dbReference>
<accession>A0A9P4I0J6</accession>
<feature type="transmembrane region" description="Helical" evidence="6">
    <location>
        <begin position="127"/>
        <end position="149"/>
    </location>
</feature>
<gene>
    <name evidence="8" type="ORF">K490DRAFT_5568</name>
</gene>
<dbReference type="OrthoDB" id="3934549at2759"/>
<dbReference type="PANTHER" id="PTHR33048">
    <property type="entry name" value="PTH11-LIKE INTEGRAL MEMBRANE PROTEIN (AFU_ORTHOLOGUE AFUA_5G11245)"/>
    <property type="match status" value="1"/>
</dbReference>
<feature type="non-terminal residue" evidence="8">
    <location>
        <position position="1"/>
    </location>
</feature>
<feature type="transmembrane region" description="Helical" evidence="6">
    <location>
        <begin position="48"/>
        <end position="69"/>
    </location>
</feature>
<protein>
    <recommendedName>
        <fullName evidence="7">Rhodopsin domain-containing protein</fullName>
    </recommendedName>
</protein>
<comment type="caution">
    <text evidence="8">The sequence shown here is derived from an EMBL/GenBank/DDBJ whole genome shotgun (WGS) entry which is preliminary data.</text>
</comment>
<dbReference type="EMBL" id="ML978713">
    <property type="protein sequence ID" value="KAF2090319.1"/>
    <property type="molecule type" value="Genomic_DNA"/>
</dbReference>
<feature type="non-terminal residue" evidence="8">
    <location>
        <position position="279"/>
    </location>
</feature>
<dbReference type="PANTHER" id="PTHR33048:SF131">
    <property type="entry name" value="INTEGRAL MEMBRANE PROTEIN"/>
    <property type="match status" value="1"/>
</dbReference>
<feature type="transmembrane region" description="Helical" evidence="6">
    <location>
        <begin position="175"/>
        <end position="195"/>
    </location>
</feature>
<dbReference type="GO" id="GO:0016020">
    <property type="term" value="C:membrane"/>
    <property type="evidence" value="ECO:0007669"/>
    <property type="project" value="UniProtKB-SubCell"/>
</dbReference>
<evidence type="ECO:0000313" key="8">
    <source>
        <dbReference type="EMBL" id="KAF2090319.1"/>
    </source>
</evidence>
<dbReference type="Pfam" id="PF20684">
    <property type="entry name" value="Fung_rhodopsin"/>
    <property type="match status" value="1"/>
</dbReference>
<evidence type="ECO:0000313" key="9">
    <source>
        <dbReference type="Proteomes" id="UP000799776"/>
    </source>
</evidence>
<feature type="transmembrane region" description="Helical" evidence="6">
    <location>
        <begin position="16"/>
        <end position="36"/>
    </location>
</feature>
<feature type="transmembrane region" description="Helical" evidence="6">
    <location>
        <begin position="207"/>
        <end position="228"/>
    </location>
</feature>
<evidence type="ECO:0000256" key="5">
    <source>
        <dbReference type="ARBA" id="ARBA00038359"/>
    </source>
</evidence>
<evidence type="ECO:0000256" key="1">
    <source>
        <dbReference type="ARBA" id="ARBA00004141"/>
    </source>
</evidence>
<dbReference type="AlphaFoldDB" id="A0A9P4I0J6"/>
<feature type="transmembrane region" description="Helical" evidence="6">
    <location>
        <begin position="89"/>
        <end position="115"/>
    </location>
</feature>
<keyword evidence="9" id="KW-1185">Reference proteome</keyword>
<comment type="similarity">
    <text evidence="5">Belongs to the SAT4 family.</text>
</comment>
<dbReference type="Proteomes" id="UP000799776">
    <property type="component" value="Unassembled WGS sequence"/>
</dbReference>
<evidence type="ECO:0000259" key="7">
    <source>
        <dbReference type="Pfam" id="PF20684"/>
    </source>
</evidence>
<evidence type="ECO:0000256" key="3">
    <source>
        <dbReference type="ARBA" id="ARBA00022989"/>
    </source>
</evidence>
<organism evidence="8 9">
    <name type="scientific">Saccharata proteae CBS 121410</name>
    <dbReference type="NCBI Taxonomy" id="1314787"/>
    <lineage>
        <taxon>Eukaryota</taxon>
        <taxon>Fungi</taxon>
        <taxon>Dikarya</taxon>
        <taxon>Ascomycota</taxon>
        <taxon>Pezizomycotina</taxon>
        <taxon>Dothideomycetes</taxon>
        <taxon>Dothideomycetes incertae sedis</taxon>
        <taxon>Botryosphaeriales</taxon>
        <taxon>Saccharataceae</taxon>
        <taxon>Saccharata</taxon>
    </lineage>
</organism>
<evidence type="ECO:0000256" key="6">
    <source>
        <dbReference type="SAM" id="Phobius"/>
    </source>
</evidence>
<reference evidence="8" key="1">
    <citation type="journal article" date="2020" name="Stud. Mycol.">
        <title>101 Dothideomycetes genomes: a test case for predicting lifestyles and emergence of pathogens.</title>
        <authorList>
            <person name="Haridas S."/>
            <person name="Albert R."/>
            <person name="Binder M."/>
            <person name="Bloem J."/>
            <person name="Labutti K."/>
            <person name="Salamov A."/>
            <person name="Andreopoulos B."/>
            <person name="Baker S."/>
            <person name="Barry K."/>
            <person name="Bills G."/>
            <person name="Bluhm B."/>
            <person name="Cannon C."/>
            <person name="Castanera R."/>
            <person name="Culley D."/>
            <person name="Daum C."/>
            <person name="Ezra D."/>
            <person name="Gonzalez J."/>
            <person name="Henrissat B."/>
            <person name="Kuo A."/>
            <person name="Liang C."/>
            <person name="Lipzen A."/>
            <person name="Lutzoni F."/>
            <person name="Magnuson J."/>
            <person name="Mondo S."/>
            <person name="Nolan M."/>
            <person name="Ohm R."/>
            <person name="Pangilinan J."/>
            <person name="Park H.-J."/>
            <person name="Ramirez L."/>
            <person name="Alfaro M."/>
            <person name="Sun H."/>
            <person name="Tritt A."/>
            <person name="Yoshinaga Y."/>
            <person name="Zwiers L.-H."/>
            <person name="Turgeon B."/>
            <person name="Goodwin S."/>
            <person name="Spatafora J."/>
            <person name="Crous P."/>
            <person name="Grigoriev I."/>
        </authorList>
    </citation>
    <scope>NUCLEOTIDE SEQUENCE</scope>
    <source>
        <strain evidence="8">CBS 121410</strain>
    </source>
</reference>